<dbReference type="GO" id="GO:0046872">
    <property type="term" value="F:metal ion binding"/>
    <property type="evidence" value="ECO:0007669"/>
    <property type="project" value="UniProtKB-KW"/>
</dbReference>
<dbReference type="CDD" id="cd16841">
    <property type="entry name" value="RraA_family"/>
    <property type="match status" value="1"/>
</dbReference>
<evidence type="ECO:0000256" key="6">
    <source>
        <dbReference type="ARBA" id="ARBA00012947"/>
    </source>
</evidence>
<dbReference type="eggNOG" id="COG0684">
    <property type="taxonomic scope" value="Bacteria"/>
</dbReference>
<dbReference type="STRING" id="1117379.BABA_13877"/>
<dbReference type="OrthoDB" id="9784786at2"/>
<dbReference type="EC" id="4.1.1.112" evidence="6"/>
<feature type="binding site" evidence="13">
    <location>
        <begin position="91"/>
        <end position="94"/>
    </location>
    <ligand>
        <name>substrate</name>
    </ligand>
</feature>
<protein>
    <recommendedName>
        <fullName evidence="7">Putative 4-hydroxy-4-methyl-2-oxoglutarate aldolase</fullName>
        <ecNumber evidence="6">4.1.1.112</ecNumber>
        <ecNumber evidence="5">4.1.3.17</ecNumber>
    </recommendedName>
    <alternativeName>
        <fullName evidence="11">Oxaloacetate decarboxylase</fullName>
    </alternativeName>
    <alternativeName>
        <fullName evidence="9">Regulator of ribonuclease activity homolog</fullName>
    </alternativeName>
    <alternativeName>
        <fullName evidence="10">RraA-like protein</fullName>
    </alternativeName>
</protein>
<comment type="caution">
    <text evidence="14">The sequence shown here is derived from an EMBL/GenBank/DDBJ whole genome shotgun (WGS) entry which is preliminary data.</text>
</comment>
<comment type="subunit">
    <text evidence="4">Homotrimer.</text>
</comment>
<comment type="similarity">
    <text evidence="3">Belongs to the class II aldolase/RraA-like family.</text>
</comment>
<dbReference type="GO" id="GO:0047443">
    <property type="term" value="F:4-hydroxy-4-methyl-2-oxoglutarate aldolase activity"/>
    <property type="evidence" value="ECO:0007669"/>
    <property type="project" value="UniProtKB-EC"/>
</dbReference>
<keyword evidence="13" id="KW-0460">Magnesium</keyword>
<evidence type="ECO:0000256" key="5">
    <source>
        <dbReference type="ARBA" id="ARBA00012213"/>
    </source>
</evidence>
<organism evidence="14 15">
    <name type="scientific">Neobacillus bataviensis LMG 21833</name>
    <dbReference type="NCBI Taxonomy" id="1117379"/>
    <lineage>
        <taxon>Bacteria</taxon>
        <taxon>Bacillati</taxon>
        <taxon>Bacillota</taxon>
        <taxon>Bacilli</taxon>
        <taxon>Bacillales</taxon>
        <taxon>Bacillaceae</taxon>
        <taxon>Neobacillus</taxon>
    </lineage>
</organism>
<dbReference type="Pfam" id="PF03737">
    <property type="entry name" value="RraA-like"/>
    <property type="match status" value="1"/>
</dbReference>
<keyword evidence="15" id="KW-1185">Reference proteome</keyword>
<name>K6D3D2_9BACI</name>
<comment type="cofactor">
    <cofactor evidence="2">
        <name>a divalent metal cation</name>
        <dbReference type="ChEBI" id="CHEBI:60240"/>
    </cofactor>
</comment>
<dbReference type="EMBL" id="AJLS01000097">
    <property type="protein sequence ID" value="EKN66982.1"/>
    <property type="molecule type" value="Genomic_DNA"/>
</dbReference>
<keyword evidence="13" id="KW-0479">Metal-binding</keyword>
<dbReference type="PANTHER" id="PTHR33254">
    <property type="entry name" value="4-HYDROXY-4-METHYL-2-OXOGLUTARATE ALDOLASE 3-RELATED"/>
    <property type="match status" value="1"/>
</dbReference>
<dbReference type="InterPro" id="IPR005493">
    <property type="entry name" value="RraA/RraA-like"/>
</dbReference>
<evidence type="ECO:0000256" key="7">
    <source>
        <dbReference type="ARBA" id="ARBA00016549"/>
    </source>
</evidence>
<evidence type="ECO:0000256" key="13">
    <source>
        <dbReference type="PIRSR" id="PIRSR605493-1"/>
    </source>
</evidence>
<evidence type="ECO:0000313" key="15">
    <source>
        <dbReference type="Proteomes" id="UP000006316"/>
    </source>
</evidence>
<dbReference type="PATRIC" id="fig|1117379.3.peg.2863"/>
<feature type="binding site" evidence="13">
    <location>
        <position position="114"/>
    </location>
    <ligand>
        <name>Mg(2+)</name>
        <dbReference type="ChEBI" id="CHEBI:18420"/>
    </ligand>
</feature>
<dbReference type="GO" id="GO:0008948">
    <property type="term" value="F:oxaloacetate decarboxylase activity"/>
    <property type="evidence" value="ECO:0007669"/>
    <property type="project" value="UniProtKB-EC"/>
</dbReference>
<reference evidence="14 15" key="1">
    <citation type="journal article" date="2012" name="Front. Microbiol.">
        <title>Redundancy and modularity in membrane-associated dissimilatory nitrate reduction in Bacillus.</title>
        <authorList>
            <person name="Heylen K."/>
            <person name="Keltjens J."/>
        </authorList>
    </citation>
    <scope>NUCLEOTIDE SEQUENCE [LARGE SCALE GENOMIC DNA]</scope>
    <source>
        <strain evidence="15">LMG 21833T</strain>
    </source>
</reference>
<dbReference type="EC" id="4.1.3.17" evidence="5"/>
<evidence type="ECO:0000256" key="11">
    <source>
        <dbReference type="ARBA" id="ARBA00032305"/>
    </source>
</evidence>
<gene>
    <name evidence="14" type="ORF">BABA_13877</name>
</gene>
<dbReference type="AlphaFoldDB" id="K6D3D2"/>
<evidence type="ECO:0000256" key="12">
    <source>
        <dbReference type="ARBA" id="ARBA00047973"/>
    </source>
</evidence>
<sequence length="223" mass="23899">MSETLINRLADLDSCAVSDALDQLHLKGVAIGLQNVSHSKRIVGKAVTVQLGLADGTLSKRHLCTEAVDASGAGDVIVIAHENRKNIAGWGGILSQGAVMNGIEGVIIDGACRDVDESRELKLPIYAKAAIPITARGRIVQKYWNEPITVCGIHVEPGDYVIADASGVVFIPKSIADRVIQLAENIVRKEKIMAELVQQGYKMVEVMGASYEEILVNTEGDND</sequence>
<evidence type="ECO:0000256" key="10">
    <source>
        <dbReference type="ARBA" id="ARBA00030169"/>
    </source>
</evidence>
<dbReference type="Gene3D" id="3.50.30.40">
    <property type="entry name" value="Ribonuclease E inhibitor RraA/RraA-like"/>
    <property type="match status" value="1"/>
</dbReference>
<dbReference type="RefSeq" id="WP_007085774.1">
    <property type="nucleotide sequence ID" value="NZ_AJLS01000097.1"/>
</dbReference>
<evidence type="ECO:0000256" key="8">
    <source>
        <dbReference type="ARBA" id="ARBA00025046"/>
    </source>
</evidence>
<evidence type="ECO:0000256" key="9">
    <source>
        <dbReference type="ARBA" id="ARBA00029596"/>
    </source>
</evidence>
<dbReference type="SUPFAM" id="SSF89562">
    <property type="entry name" value="RraA-like"/>
    <property type="match status" value="1"/>
</dbReference>
<feature type="binding site" evidence="13">
    <location>
        <position position="113"/>
    </location>
    <ligand>
        <name>substrate</name>
    </ligand>
</feature>
<dbReference type="InterPro" id="IPR036704">
    <property type="entry name" value="RraA/RraA-like_sf"/>
</dbReference>
<dbReference type="Proteomes" id="UP000006316">
    <property type="component" value="Unassembled WGS sequence"/>
</dbReference>
<evidence type="ECO:0000256" key="2">
    <source>
        <dbReference type="ARBA" id="ARBA00001968"/>
    </source>
</evidence>
<comment type="catalytic activity">
    <reaction evidence="12">
        <text>oxaloacetate + H(+) = pyruvate + CO2</text>
        <dbReference type="Rhea" id="RHEA:15641"/>
        <dbReference type="ChEBI" id="CHEBI:15361"/>
        <dbReference type="ChEBI" id="CHEBI:15378"/>
        <dbReference type="ChEBI" id="CHEBI:16452"/>
        <dbReference type="ChEBI" id="CHEBI:16526"/>
        <dbReference type="EC" id="4.1.1.112"/>
    </reaction>
</comment>
<dbReference type="PANTHER" id="PTHR33254:SF4">
    <property type="entry name" value="4-HYDROXY-4-METHYL-2-OXOGLUTARATE ALDOLASE 3-RELATED"/>
    <property type="match status" value="1"/>
</dbReference>
<comment type="catalytic activity">
    <reaction evidence="1">
        <text>4-hydroxy-4-methyl-2-oxoglutarate = 2 pyruvate</text>
        <dbReference type="Rhea" id="RHEA:22748"/>
        <dbReference type="ChEBI" id="CHEBI:15361"/>
        <dbReference type="ChEBI" id="CHEBI:58276"/>
        <dbReference type="EC" id="4.1.3.17"/>
    </reaction>
</comment>
<evidence type="ECO:0000256" key="3">
    <source>
        <dbReference type="ARBA" id="ARBA00008621"/>
    </source>
</evidence>
<accession>K6D3D2</accession>
<evidence type="ECO:0000256" key="1">
    <source>
        <dbReference type="ARBA" id="ARBA00001342"/>
    </source>
</evidence>
<evidence type="ECO:0000256" key="4">
    <source>
        <dbReference type="ARBA" id="ARBA00011233"/>
    </source>
</evidence>
<evidence type="ECO:0000313" key="14">
    <source>
        <dbReference type="EMBL" id="EKN66982.1"/>
    </source>
</evidence>
<proteinExistence type="inferred from homology"/>
<comment type="cofactor">
    <cofactor evidence="13">
        <name>Mg(2+)</name>
        <dbReference type="ChEBI" id="CHEBI:18420"/>
    </cofactor>
</comment>
<comment type="function">
    <text evidence="8">Catalyzes the aldol cleavage of 4-hydroxy-4-methyl-2-oxoglutarate (HMG) into 2 molecules of pyruvate. Also contains a secondary oxaloacetate (OAA) decarboxylase activity due to the common pyruvate enolate transition state formed following C-C bond cleavage in the retro-aldol and decarboxylation reactions.</text>
</comment>